<dbReference type="AlphaFoldDB" id="A0A0P1MLP9"/>
<feature type="transmembrane region" description="Helical" evidence="4">
    <location>
        <begin position="6"/>
        <end position="24"/>
    </location>
</feature>
<proteinExistence type="inferred from homology"/>
<gene>
    <name evidence="6" type="ORF">JGI23_00012</name>
</gene>
<organism evidence="6 7">
    <name type="scientific">Candidatus Chryseopegocella kryptomonas</name>
    <dbReference type="NCBI Taxonomy" id="1633643"/>
    <lineage>
        <taxon>Bacteria</taxon>
        <taxon>Pseudomonadati</taxon>
        <taxon>Candidatus Kryptoniota</taxon>
        <taxon>Candidatus Chryseopegocella</taxon>
    </lineage>
</organism>
<sequence length="382" mass="43055">MFETILIISAVFYSLEIILFLIGLGKKDKKRKINTENANNGHLPNVSVVVAARNEEENIERCVKSILELNYPKDKLEIIIADDGSTDRTAEIVSSLQKENSHLKLLKINSQVNNLKGKANALAQAIDKTTGEFIFMTDADCAVPKNWIKGMLRYFDEKTGVASGITIIEDGKIFSGMQSLDWAFLLGVAAAVGKLFKPVACIGNNMVFRKKAYIECGGYQNLKFSITEDYALFKAIIQNGKWNYAFPVDPDTLVMSKPVKTWKELYHQKKRWGTGGLDTGPLGIMVMSGGYIFHLLLLLSPFLASQILYLAIAIALKFFIDGAFLFKILKKFKKIPLLKYLPFFEIYYIIYVVVLPFAVFLGGKTVWKERKYKGLRNLEIVE</sequence>
<dbReference type="EMBL" id="CZVW01000001">
    <property type="protein sequence ID" value="CUS95854.1"/>
    <property type="molecule type" value="Genomic_DNA"/>
</dbReference>
<evidence type="ECO:0000313" key="7">
    <source>
        <dbReference type="Proteomes" id="UP000199197"/>
    </source>
</evidence>
<dbReference type="RefSeq" id="WP_092346541.1">
    <property type="nucleotide sequence ID" value="NZ_CZVW01000001.1"/>
</dbReference>
<dbReference type="OrthoDB" id="9766299at2"/>
<keyword evidence="3 6" id="KW-0808">Transferase</keyword>
<evidence type="ECO:0000256" key="1">
    <source>
        <dbReference type="ARBA" id="ARBA00006739"/>
    </source>
</evidence>
<keyword evidence="2" id="KW-0328">Glycosyltransferase</keyword>
<feature type="domain" description="Glycosyltransferase 2-like" evidence="5">
    <location>
        <begin position="47"/>
        <end position="215"/>
    </location>
</feature>
<evidence type="ECO:0000256" key="3">
    <source>
        <dbReference type="ARBA" id="ARBA00022679"/>
    </source>
</evidence>
<keyword evidence="4" id="KW-1133">Transmembrane helix</keyword>
<feature type="transmembrane region" description="Helical" evidence="4">
    <location>
        <begin position="307"/>
        <end position="326"/>
    </location>
</feature>
<dbReference type="Gene3D" id="3.90.550.10">
    <property type="entry name" value="Spore Coat Polysaccharide Biosynthesis Protein SpsA, Chain A"/>
    <property type="match status" value="1"/>
</dbReference>
<dbReference type="Pfam" id="PF00535">
    <property type="entry name" value="Glycos_transf_2"/>
    <property type="match status" value="1"/>
</dbReference>
<feature type="transmembrane region" description="Helical" evidence="4">
    <location>
        <begin position="346"/>
        <end position="367"/>
    </location>
</feature>
<name>A0A0P1MLP9_9BACT</name>
<dbReference type="Proteomes" id="UP000199197">
    <property type="component" value="Unassembled WGS sequence"/>
</dbReference>
<dbReference type="InterPro" id="IPR001173">
    <property type="entry name" value="Glyco_trans_2-like"/>
</dbReference>
<feature type="transmembrane region" description="Helical" evidence="4">
    <location>
        <begin position="282"/>
        <end position="300"/>
    </location>
</feature>
<reference evidence="7" key="1">
    <citation type="submission" date="2015-11" db="EMBL/GenBank/DDBJ databases">
        <authorList>
            <person name="Varghese N."/>
        </authorList>
    </citation>
    <scope>NUCLEOTIDE SEQUENCE [LARGE SCALE GENOMIC DNA]</scope>
    <source>
        <strain evidence="7">JGI-23</strain>
    </source>
</reference>
<keyword evidence="4" id="KW-0812">Transmembrane</keyword>
<keyword evidence="4" id="KW-0472">Membrane</keyword>
<evidence type="ECO:0000259" key="5">
    <source>
        <dbReference type="Pfam" id="PF00535"/>
    </source>
</evidence>
<accession>A0A0P1MLP9</accession>
<dbReference type="SUPFAM" id="SSF53448">
    <property type="entry name" value="Nucleotide-diphospho-sugar transferases"/>
    <property type="match status" value="1"/>
</dbReference>
<evidence type="ECO:0000256" key="4">
    <source>
        <dbReference type="SAM" id="Phobius"/>
    </source>
</evidence>
<dbReference type="GO" id="GO:0016757">
    <property type="term" value="F:glycosyltransferase activity"/>
    <property type="evidence" value="ECO:0007669"/>
    <property type="project" value="UniProtKB-KW"/>
</dbReference>
<evidence type="ECO:0000256" key="2">
    <source>
        <dbReference type="ARBA" id="ARBA00022676"/>
    </source>
</evidence>
<evidence type="ECO:0000313" key="6">
    <source>
        <dbReference type="EMBL" id="CUS95854.1"/>
    </source>
</evidence>
<dbReference type="PANTHER" id="PTHR43630">
    <property type="entry name" value="POLY-BETA-1,6-N-ACETYL-D-GLUCOSAMINE SYNTHASE"/>
    <property type="match status" value="1"/>
</dbReference>
<comment type="similarity">
    <text evidence="1">Belongs to the glycosyltransferase 2 family.</text>
</comment>
<dbReference type="InterPro" id="IPR029044">
    <property type="entry name" value="Nucleotide-diphossugar_trans"/>
</dbReference>
<dbReference type="PANTHER" id="PTHR43630:SF1">
    <property type="entry name" value="POLY-BETA-1,6-N-ACETYL-D-GLUCOSAMINE SYNTHASE"/>
    <property type="match status" value="1"/>
</dbReference>
<protein>
    <submittedName>
        <fullName evidence="6">Glycosyltransferase, catalytic subunit of cellulose synthase and poly-beta-1,6-N-acetylglucosamine synthase</fullName>
    </submittedName>
</protein>
<keyword evidence="7" id="KW-1185">Reference proteome</keyword>